<dbReference type="GO" id="GO:0098996">
    <property type="term" value="P:symbiont entry into host cell via disruption of host cell glycocalyx"/>
    <property type="evidence" value="ECO:0007669"/>
    <property type="project" value="UniProtKB-KW"/>
</dbReference>
<protein>
    <submittedName>
        <fullName evidence="7">Tail spike protein</fullName>
    </submittedName>
</protein>
<dbReference type="GO" id="GO:0098015">
    <property type="term" value="C:virus tail"/>
    <property type="evidence" value="ECO:0007669"/>
    <property type="project" value="UniProtKB-KW"/>
</dbReference>
<evidence type="ECO:0000256" key="5">
    <source>
        <dbReference type="ARBA" id="ARBA00023296"/>
    </source>
</evidence>
<keyword evidence="4" id="KW-0946">Virion</keyword>
<dbReference type="Proteomes" id="UP000693655">
    <property type="component" value="Segment"/>
</dbReference>
<dbReference type="Gene3D" id="2.160.20.10">
    <property type="entry name" value="Single-stranded right-handed beta-helix, Pectin lyase-like"/>
    <property type="match status" value="1"/>
</dbReference>
<dbReference type="InterPro" id="IPR011050">
    <property type="entry name" value="Pectin_lyase_fold/virulence"/>
</dbReference>
<organism evidence="7 8">
    <name type="scientific">Klebsiella phage Kp_Pokalde_001</name>
    <dbReference type="NCBI Taxonomy" id="2849099"/>
    <lineage>
        <taxon>Viruses</taxon>
        <taxon>Duplodnaviria</taxon>
        <taxon>Heunggongvirae</taxon>
        <taxon>Uroviricota</taxon>
        <taxon>Caudoviricetes</taxon>
        <taxon>Autographivirales</taxon>
        <taxon>Autoscriptoviridae</taxon>
        <taxon>Slopekvirinae</taxon>
        <taxon>Drulisvirus</taxon>
        <taxon>Drulisvirus pokalde001</taxon>
    </lineage>
</organism>
<evidence type="ECO:0000256" key="2">
    <source>
        <dbReference type="ARBA" id="ARBA00022717"/>
    </source>
</evidence>
<evidence type="ECO:0000256" key="1">
    <source>
        <dbReference type="ARBA" id="ARBA00004328"/>
    </source>
</evidence>
<name>A0A8F2F3Q7_9CAUD</name>
<accession>A0A8F2F3Q7</accession>
<keyword evidence="6" id="KW-1238">Degradation of host capsule during virus entry</keyword>
<evidence type="ECO:0000313" key="8">
    <source>
        <dbReference type="Proteomes" id="UP000693655"/>
    </source>
</evidence>
<keyword evidence="5" id="KW-1160">Virus entry into host cell</keyword>
<dbReference type="SUPFAM" id="SSF51126">
    <property type="entry name" value="Pectin lyase-like"/>
    <property type="match status" value="1"/>
</dbReference>
<reference evidence="7 8" key="1">
    <citation type="submission" date="2021-02" db="EMBL/GenBank/DDBJ databases">
        <authorList>
            <person name="Dhungana G."/>
            <person name="Malla R."/>
            <person name="Rajaure M."/>
        </authorList>
    </citation>
    <scope>NUCLEOTIDE SEQUENCE [LARGE SCALE GENOMIC DNA]</scope>
</reference>
<dbReference type="GO" id="GO:0098994">
    <property type="term" value="P:symbiont entry into host cell via disruption of host cell envelope"/>
    <property type="evidence" value="ECO:0007669"/>
    <property type="project" value="UniProtKB-KW"/>
</dbReference>
<dbReference type="InterPro" id="IPR012334">
    <property type="entry name" value="Pectin_lyas_fold"/>
</dbReference>
<evidence type="ECO:0000256" key="3">
    <source>
        <dbReference type="ARBA" id="ARBA00022732"/>
    </source>
</evidence>
<keyword evidence="3" id="KW-1227">Viral tail protein</keyword>
<keyword evidence="8" id="KW-1185">Reference proteome</keyword>
<proteinExistence type="predicted"/>
<keyword evidence="2" id="KW-1235">Degradation of host cell envelope components during virus entry</keyword>
<gene>
    <name evidence="7" type="ORF">Kp_Pokalde_001_053</name>
</gene>
<evidence type="ECO:0000256" key="6">
    <source>
        <dbReference type="ARBA" id="ARBA00035731"/>
    </source>
</evidence>
<sequence length="571" mass="60413">MALVENVQTRYYSQDDLWCRVADYLAKDAPVLTGLRPDSSGNYAAAIERVSAKGVKVLRVPVGSYYVGDCHLTNPMLFIGDGLEGVNPLGAVFVKPSTATQMFYFDGTGTRGLGGGFLRMHLRGAVSSDPGLMVQVTSWSYFGVENSTFNNLAGSALVLRDCMESHISGNLFRRMGASNGSVILLGDYVGIPNNNVNNLHIQNNTFGLCSGAWIKSTANSNPDLVWITDNKFEWDSVPYGANTATQHVLDFGQLSRSWITRNGFTHFRPDSAHNLYAGCIRIRSGAVGPIVISDNKAYGCEGEFWTIEGGYVDAFDNDSNIADASSALSWSLSSTRACRINPPRVYSGNMNVVRGDSPFGPGFIGQAYMRGAAAASRTVRAGAASTVALDVPAGQEMRRYQLPLHLLGAIVRVSLRVYNPGATGNITLAVGSGGSSVAAVPAGPGWFDVDFYLGNSLTGDGDLRFTNSTGNTLSLDGITVERARSVPFSFAWTPGAVAAGTLVSSPVQTLPYGITQAPVGLSSPVFNGSVDGLLAGVSSYSGYSSYKVTLFNPGAAAITPGATRASLVLHF</sequence>
<comment type="subcellular location">
    <subcellularLocation>
        <location evidence="1">Virion</location>
    </subcellularLocation>
</comment>
<dbReference type="EMBL" id="MW590329">
    <property type="protein sequence ID" value="QWT56644.1"/>
    <property type="molecule type" value="Genomic_DNA"/>
</dbReference>
<evidence type="ECO:0000256" key="4">
    <source>
        <dbReference type="ARBA" id="ARBA00022844"/>
    </source>
</evidence>
<evidence type="ECO:0000313" key="7">
    <source>
        <dbReference type="EMBL" id="QWT56644.1"/>
    </source>
</evidence>